<evidence type="ECO:0000256" key="6">
    <source>
        <dbReference type="RuleBase" id="RU004057"/>
    </source>
</evidence>
<feature type="transmembrane region" description="Helical" evidence="7">
    <location>
        <begin position="7"/>
        <end position="26"/>
    </location>
</feature>
<feature type="transmembrane region" description="Helical" evidence="7">
    <location>
        <begin position="185"/>
        <end position="203"/>
    </location>
</feature>
<evidence type="ECO:0000256" key="2">
    <source>
        <dbReference type="ARBA" id="ARBA00022475"/>
    </source>
</evidence>
<accession>A0A937K424</accession>
<keyword evidence="3 7" id="KW-0812">Transmembrane</keyword>
<evidence type="ECO:0000256" key="7">
    <source>
        <dbReference type="SAM" id="Phobius"/>
    </source>
</evidence>
<keyword evidence="4 7" id="KW-1133">Transmembrane helix</keyword>
<name>A0A937K424_9CLOT</name>
<organism evidence="9 10">
    <name type="scientific">Clostridium paridis</name>
    <dbReference type="NCBI Taxonomy" id="2803863"/>
    <lineage>
        <taxon>Bacteria</taxon>
        <taxon>Bacillati</taxon>
        <taxon>Bacillota</taxon>
        <taxon>Clostridia</taxon>
        <taxon>Eubacteriales</taxon>
        <taxon>Clostridiaceae</taxon>
        <taxon>Clostridium</taxon>
    </lineage>
</organism>
<keyword evidence="10" id="KW-1185">Reference proteome</keyword>
<dbReference type="Pfam" id="PF01618">
    <property type="entry name" value="MotA_ExbB"/>
    <property type="match status" value="1"/>
</dbReference>
<comment type="caution">
    <text evidence="9">The sequence shown here is derived from an EMBL/GenBank/DDBJ whole genome shotgun (WGS) entry which is preliminary data.</text>
</comment>
<keyword evidence="2" id="KW-1003">Cell membrane</keyword>
<feature type="transmembrane region" description="Helical" evidence="7">
    <location>
        <begin position="32"/>
        <end position="56"/>
    </location>
</feature>
<dbReference type="RefSeq" id="WP_202768317.1">
    <property type="nucleotide sequence ID" value="NZ_JAESWA010000023.1"/>
</dbReference>
<dbReference type="GO" id="GO:0071978">
    <property type="term" value="P:bacterial-type flagellum-dependent swarming motility"/>
    <property type="evidence" value="ECO:0007669"/>
    <property type="project" value="InterPro"/>
</dbReference>
<comment type="subcellular location">
    <subcellularLocation>
        <location evidence="1">Cell membrane</location>
        <topology evidence="1">Multi-pass membrane protein</topology>
    </subcellularLocation>
    <subcellularLocation>
        <location evidence="6">Membrane</location>
        <topology evidence="6">Multi-pass membrane protein</topology>
    </subcellularLocation>
</comment>
<evidence type="ECO:0000259" key="8">
    <source>
        <dbReference type="Pfam" id="PF01618"/>
    </source>
</evidence>
<keyword evidence="6" id="KW-0653">Protein transport</keyword>
<feature type="domain" description="MotA/TolQ/ExbB proton channel" evidence="8">
    <location>
        <begin position="107"/>
        <end position="218"/>
    </location>
</feature>
<dbReference type="EMBL" id="JAESWA010000023">
    <property type="protein sequence ID" value="MBL4932936.1"/>
    <property type="molecule type" value="Genomic_DNA"/>
</dbReference>
<dbReference type="PANTHER" id="PTHR30433:SF2">
    <property type="entry name" value="MOTILITY PROTEIN A"/>
    <property type="match status" value="1"/>
</dbReference>
<evidence type="ECO:0000256" key="4">
    <source>
        <dbReference type="ARBA" id="ARBA00022989"/>
    </source>
</evidence>
<sequence length="270" mass="29514">MKKSDNLTFIGLILGAIVLILGMAIGGNSLLIFLNIPALFITVGGSIAALFVNYSVAEIKDIGKLFGQSLKENKFTGVDLIIQFSHFSKKARKEGLLSLENDIAILEDDFMKKGLQMVVDGFEADTIKEILELEIDELENRQEKGATIFKAWGSYAPAFGMIGTLIGLIQMLAGLNDLNTIASGMAKALVSTFYGAIIAYLFCNPISQNLLVKSSKEASFRGMILEGILSIQEGVNPRIIEEKLSTYLSQKDRLEYLRWSSSIEGESLNG</sequence>
<dbReference type="AlphaFoldDB" id="A0A937K424"/>
<protein>
    <submittedName>
        <fullName evidence="9">Motility protein A</fullName>
    </submittedName>
</protein>
<evidence type="ECO:0000256" key="3">
    <source>
        <dbReference type="ARBA" id="ARBA00022692"/>
    </source>
</evidence>
<comment type="similarity">
    <text evidence="6">Belongs to the exbB/tolQ family.</text>
</comment>
<dbReference type="GO" id="GO:0005886">
    <property type="term" value="C:plasma membrane"/>
    <property type="evidence" value="ECO:0007669"/>
    <property type="project" value="UniProtKB-SubCell"/>
</dbReference>
<keyword evidence="5 7" id="KW-0472">Membrane</keyword>
<evidence type="ECO:0000256" key="5">
    <source>
        <dbReference type="ARBA" id="ARBA00023136"/>
    </source>
</evidence>
<proteinExistence type="inferred from homology"/>
<feature type="transmembrane region" description="Helical" evidence="7">
    <location>
        <begin position="151"/>
        <end position="173"/>
    </location>
</feature>
<dbReference type="Proteomes" id="UP000623681">
    <property type="component" value="Unassembled WGS sequence"/>
</dbReference>
<dbReference type="InterPro" id="IPR002898">
    <property type="entry name" value="MotA_ExbB_proton_chnl"/>
</dbReference>
<evidence type="ECO:0000256" key="1">
    <source>
        <dbReference type="ARBA" id="ARBA00004651"/>
    </source>
</evidence>
<reference evidence="9" key="1">
    <citation type="submission" date="2021-01" db="EMBL/GenBank/DDBJ databases">
        <title>Genome public.</title>
        <authorList>
            <person name="Liu C."/>
            <person name="Sun Q."/>
        </authorList>
    </citation>
    <scope>NUCLEOTIDE SEQUENCE</scope>
    <source>
        <strain evidence="9">YIM B02565</strain>
    </source>
</reference>
<gene>
    <name evidence="9" type="ORF">JK634_14070</name>
</gene>
<dbReference type="InterPro" id="IPR047055">
    <property type="entry name" value="MotA-like"/>
</dbReference>
<evidence type="ECO:0000313" key="10">
    <source>
        <dbReference type="Proteomes" id="UP000623681"/>
    </source>
</evidence>
<dbReference type="GO" id="GO:0006935">
    <property type="term" value="P:chemotaxis"/>
    <property type="evidence" value="ECO:0007669"/>
    <property type="project" value="InterPro"/>
</dbReference>
<dbReference type="GO" id="GO:0015031">
    <property type="term" value="P:protein transport"/>
    <property type="evidence" value="ECO:0007669"/>
    <property type="project" value="UniProtKB-KW"/>
</dbReference>
<dbReference type="PANTHER" id="PTHR30433">
    <property type="entry name" value="CHEMOTAXIS PROTEIN MOTA"/>
    <property type="match status" value="1"/>
</dbReference>
<keyword evidence="6" id="KW-0813">Transport</keyword>
<evidence type="ECO:0000313" key="9">
    <source>
        <dbReference type="EMBL" id="MBL4932936.1"/>
    </source>
</evidence>